<feature type="chain" id="PRO_5004380941" evidence="1">
    <location>
        <begin position="20"/>
        <end position="81"/>
    </location>
</feature>
<keyword evidence="1" id="KW-0732">Signal</keyword>
<proteinExistence type="evidence at transcript level"/>
<evidence type="ECO:0000256" key="1">
    <source>
        <dbReference type="SAM" id="SignalP"/>
    </source>
</evidence>
<protein>
    <submittedName>
        <fullName evidence="2">Cysteine rich secreted protein</fullName>
    </submittedName>
</protein>
<accession>R4WN69</accession>
<organism evidence="2">
    <name type="scientific">Riptortus pedestris</name>
    <name type="common">Bean bug</name>
    <dbReference type="NCBI Taxonomy" id="329032"/>
    <lineage>
        <taxon>Eukaryota</taxon>
        <taxon>Metazoa</taxon>
        <taxon>Ecdysozoa</taxon>
        <taxon>Arthropoda</taxon>
        <taxon>Hexapoda</taxon>
        <taxon>Insecta</taxon>
        <taxon>Pterygota</taxon>
        <taxon>Neoptera</taxon>
        <taxon>Paraneoptera</taxon>
        <taxon>Hemiptera</taxon>
        <taxon>Heteroptera</taxon>
        <taxon>Panheteroptera</taxon>
        <taxon>Pentatomomorpha</taxon>
        <taxon>Coreoidea</taxon>
        <taxon>Alydidae</taxon>
        <taxon>Riptortus</taxon>
    </lineage>
</organism>
<reference evidence="2" key="1">
    <citation type="journal article" date="2013" name="PLoS ONE">
        <title>Gene expression in gut symbiotic organ of stinkbug affected by extracellular bacterial symbiont.</title>
        <authorList>
            <person name="Futahashi R."/>
            <person name="Tanaka K."/>
            <person name="Tanahashi M."/>
            <person name="Nikoh N."/>
            <person name="Kikuchi Y."/>
            <person name="Lee B.L."/>
            <person name="Fukatsu T."/>
        </authorList>
    </citation>
    <scope>NUCLEOTIDE SEQUENCE</scope>
    <source>
        <tissue evidence="2">Midgut</tissue>
    </source>
</reference>
<name>R4WN69_RIPPE</name>
<evidence type="ECO:0000313" key="2">
    <source>
        <dbReference type="EMBL" id="BAN20261.1"/>
    </source>
</evidence>
<sequence>MPRFFIIANILCFLGLSLSSVPVNSQLSAWCSSTTFCSSGYRCCSPTSCCPISTLCCPGGRTCCRRSIDLYGLPALVAKHN</sequence>
<dbReference type="AlphaFoldDB" id="R4WN69"/>
<dbReference type="EMBL" id="AK417046">
    <property type="protein sequence ID" value="BAN20261.1"/>
    <property type="molecule type" value="mRNA"/>
</dbReference>
<feature type="signal peptide" evidence="1">
    <location>
        <begin position="1"/>
        <end position="19"/>
    </location>
</feature>